<dbReference type="PROSITE" id="PS00107">
    <property type="entry name" value="PROTEIN_KINASE_ATP"/>
    <property type="match status" value="1"/>
</dbReference>
<gene>
    <name evidence="3" type="ORF">ADUPG1_012467</name>
</gene>
<evidence type="ECO:0000313" key="3">
    <source>
        <dbReference type="EMBL" id="GKT23557.1"/>
    </source>
</evidence>
<evidence type="ECO:0008006" key="5">
    <source>
        <dbReference type="Google" id="ProtNLM"/>
    </source>
</evidence>
<dbReference type="EMBL" id="BQXS01012471">
    <property type="protein sequence ID" value="GKT23557.1"/>
    <property type="molecule type" value="Genomic_DNA"/>
</dbReference>
<evidence type="ECO:0000256" key="1">
    <source>
        <dbReference type="PROSITE-ProRule" id="PRU10141"/>
    </source>
</evidence>
<keyword evidence="1" id="KW-0067">ATP-binding</keyword>
<accession>A0ABQ5JZJ3</accession>
<dbReference type="Proteomes" id="UP001057375">
    <property type="component" value="Unassembled WGS sequence"/>
</dbReference>
<dbReference type="SUPFAM" id="SSF56112">
    <property type="entry name" value="Protein kinase-like (PK-like)"/>
    <property type="match status" value="1"/>
</dbReference>
<name>A0ABQ5JZJ3_9EUKA</name>
<keyword evidence="2" id="KW-0175">Coiled coil</keyword>
<feature type="binding site" evidence="1">
    <location>
        <position position="247"/>
    </location>
    <ligand>
        <name>ATP</name>
        <dbReference type="ChEBI" id="CHEBI:30616"/>
    </ligand>
</feature>
<comment type="caution">
    <text evidence="3">The sequence shown here is derived from an EMBL/GenBank/DDBJ whole genome shotgun (WGS) entry which is preliminary data.</text>
</comment>
<feature type="coiled-coil region" evidence="2">
    <location>
        <begin position="79"/>
        <end position="178"/>
    </location>
</feature>
<reference evidence="3" key="1">
    <citation type="submission" date="2022-03" db="EMBL/GenBank/DDBJ databases">
        <title>Draft genome sequence of Aduncisulcus paluster, a free-living microaerophilic Fornicata.</title>
        <authorList>
            <person name="Yuyama I."/>
            <person name="Kume K."/>
            <person name="Tamura T."/>
            <person name="Inagaki Y."/>
            <person name="Hashimoto T."/>
        </authorList>
    </citation>
    <scope>NUCLEOTIDE SEQUENCE</scope>
    <source>
        <strain evidence="3">NY0171</strain>
    </source>
</reference>
<evidence type="ECO:0000256" key="2">
    <source>
        <dbReference type="SAM" id="Coils"/>
    </source>
</evidence>
<dbReference type="InterPro" id="IPR017441">
    <property type="entry name" value="Protein_kinase_ATP_BS"/>
</dbReference>
<organism evidence="3 4">
    <name type="scientific">Aduncisulcus paluster</name>
    <dbReference type="NCBI Taxonomy" id="2918883"/>
    <lineage>
        <taxon>Eukaryota</taxon>
        <taxon>Metamonada</taxon>
        <taxon>Carpediemonas-like organisms</taxon>
        <taxon>Aduncisulcus</taxon>
    </lineage>
</organism>
<protein>
    <recommendedName>
        <fullName evidence="5">Protein kinase domain-containing protein</fullName>
    </recommendedName>
</protein>
<evidence type="ECO:0000313" key="4">
    <source>
        <dbReference type="Proteomes" id="UP001057375"/>
    </source>
</evidence>
<dbReference type="InterPro" id="IPR011009">
    <property type="entry name" value="Kinase-like_dom_sf"/>
</dbReference>
<proteinExistence type="predicted"/>
<keyword evidence="1" id="KW-0547">Nucleotide-binding</keyword>
<sequence>MTKLDIDERMSVHEACEKVQSIKRLLPKIGEGWKCPSIDDIVKAQLAKHKGDTGSIVDEDSIPSVVLTEGWINSLSHRKSETSIDEKKNREELERLEAERKLEEKKTEQYRIMFEEEKKKREKLEKMETAIRRKMEEKKKKKEELEKQEAERKRKLEQKKKKEELERIKNSKSKKQKEEGYWSCHWGLIWAGKYIPALTITPNPKILTSYSDITPLCIIGSGGFGDVILARIDYPESSSPSILCALKCMKNDSDHKWNMRRVERMKKEFFRQCRLYSIPSQQSCFPQPLHIRVNSKNRFIEKSSEFGR</sequence>
<keyword evidence="4" id="KW-1185">Reference proteome</keyword>